<dbReference type="Proteomes" id="UP001597196">
    <property type="component" value="Unassembled WGS sequence"/>
</dbReference>
<evidence type="ECO:0000313" key="9">
    <source>
        <dbReference type="EMBL" id="MFD1429059.1"/>
    </source>
</evidence>
<name>A0ABW4CE34_9LACO</name>
<evidence type="ECO:0000256" key="6">
    <source>
        <dbReference type="ARBA" id="ARBA00023136"/>
    </source>
</evidence>
<keyword evidence="5 7" id="KW-1133">Transmembrane helix</keyword>
<dbReference type="InterPro" id="IPR037185">
    <property type="entry name" value="EmrE-like"/>
</dbReference>
<feature type="domain" description="EamA" evidence="8">
    <location>
        <begin position="159"/>
        <end position="291"/>
    </location>
</feature>
<evidence type="ECO:0000256" key="5">
    <source>
        <dbReference type="ARBA" id="ARBA00022989"/>
    </source>
</evidence>
<reference evidence="10" key="1">
    <citation type="journal article" date="2019" name="Int. J. Syst. Evol. Microbiol.">
        <title>The Global Catalogue of Microorganisms (GCM) 10K type strain sequencing project: providing services to taxonomists for standard genome sequencing and annotation.</title>
        <authorList>
            <consortium name="The Broad Institute Genomics Platform"/>
            <consortium name="The Broad Institute Genome Sequencing Center for Infectious Disease"/>
            <person name="Wu L."/>
            <person name="Ma J."/>
        </authorList>
    </citation>
    <scope>NUCLEOTIDE SEQUENCE [LARGE SCALE GENOMIC DNA]</scope>
    <source>
        <strain evidence="10">CCM 8980</strain>
    </source>
</reference>
<sequence length="303" mass="32952">MKHQRELGIGLATFGSLLWGVSGPASEHIFGYGVSVSWLISSKMLMAGVVTMILALLIDKRHVLDPWRTKKDAIQMIIFIIFGMVTMQYIYFKAVEVANAATATILQYLAPVLIMVIMAIRSRSLPRRIDVVVIAMALFGTALVVTKGHFTQLAISPRAFFWGIMAAWAAVAYNMLPEGLLARHSPLTVTAWAQLLGGIGMTIYHPFWVGIPHMPADGWWSYAFIVVFGTIVAYLVYLASLQYISAEAASLLDAFEPLGATVVAVTLLHLHMGPAELAGGAIIIATVALMVITTPKAPQLKEN</sequence>
<accession>A0ABW4CE34</accession>
<dbReference type="SUPFAM" id="SSF103481">
    <property type="entry name" value="Multidrug resistance efflux transporter EmrE"/>
    <property type="match status" value="2"/>
</dbReference>
<keyword evidence="10" id="KW-1185">Reference proteome</keyword>
<dbReference type="PANTHER" id="PTHR32322">
    <property type="entry name" value="INNER MEMBRANE TRANSPORTER"/>
    <property type="match status" value="1"/>
</dbReference>
<dbReference type="PANTHER" id="PTHR32322:SF18">
    <property type="entry name" value="S-ADENOSYLMETHIONINE_S-ADENOSYLHOMOCYSTEINE TRANSPORTER"/>
    <property type="match status" value="1"/>
</dbReference>
<dbReference type="Pfam" id="PF00892">
    <property type="entry name" value="EamA"/>
    <property type="match status" value="2"/>
</dbReference>
<feature type="transmembrane region" description="Helical" evidence="7">
    <location>
        <begin position="36"/>
        <end position="58"/>
    </location>
</feature>
<comment type="subcellular location">
    <subcellularLocation>
        <location evidence="1">Cell membrane</location>
        <topology evidence="1">Multi-pass membrane protein</topology>
    </subcellularLocation>
</comment>
<keyword evidence="3" id="KW-1003">Cell membrane</keyword>
<feature type="transmembrane region" description="Helical" evidence="7">
    <location>
        <begin position="129"/>
        <end position="147"/>
    </location>
</feature>
<feature type="transmembrane region" description="Helical" evidence="7">
    <location>
        <begin position="97"/>
        <end position="117"/>
    </location>
</feature>
<evidence type="ECO:0000256" key="4">
    <source>
        <dbReference type="ARBA" id="ARBA00022692"/>
    </source>
</evidence>
<feature type="transmembrane region" description="Helical" evidence="7">
    <location>
        <begin position="159"/>
        <end position="176"/>
    </location>
</feature>
<feature type="domain" description="EamA" evidence="8">
    <location>
        <begin position="7"/>
        <end position="145"/>
    </location>
</feature>
<feature type="transmembrane region" description="Helical" evidence="7">
    <location>
        <begin position="219"/>
        <end position="239"/>
    </location>
</feature>
<evidence type="ECO:0000256" key="2">
    <source>
        <dbReference type="ARBA" id="ARBA00007362"/>
    </source>
</evidence>
<protein>
    <submittedName>
        <fullName evidence="9">DMT family transporter</fullName>
    </submittedName>
</protein>
<dbReference type="RefSeq" id="WP_203627199.1">
    <property type="nucleotide sequence ID" value="NZ_BOLQ01000012.1"/>
</dbReference>
<evidence type="ECO:0000256" key="1">
    <source>
        <dbReference type="ARBA" id="ARBA00004651"/>
    </source>
</evidence>
<dbReference type="EMBL" id="JBHTOC010000002">
    <property type="protein sequence ID" value="MFD1429059.1"/>
    <property type="molecule type" value="Genomic_DNA"/>
</dbReference>
<evidence type="ECO:0000256" key="7">
    <source>
        <dbReference type="SAM" id="Phobius"/>
    </source>
</evidence>
<dbReference type="InterPro" id="IPR000620">
    <property type="entry name" value="EamA_dom"/>
</dbReference>
<feature type="transmembrane region" description="Helical" evidence="7">
    <location>
        <begin position="73"/>
        <end position="91"/>
    </location>
</feature>
<proteinExistence type="inferred from homology"/>
<comment type="caution">
    <text evidence="9">The sequence shown here is derived from an EMBL/GenBank/DDBJ whole genome shotgun (WGS) entry which is preliminary data.</text>
</comment>
<evidence type="ECO:0000256" key="3">
    <source>
        <dbReference type="ARBA" id="ARBA00022475"/>
    </source>
</evidence>
<keyword evidence="6 7" id="KW-0472">Membrane</keyword>
<organism evidence="9 10">
    <name type="scientific">Lacticaseibacillus mingshuiensis</name>
    <dbReference type="NCBI Taxonomy" id="2799574"/>
    <lineage>
        <taxon>Bacteria</taxon>
        <taxon>Bacillati</taxon>
        <taxon>Bacillota</taxon>
        <taxon>Bacilli</taxon>
        <taxon>Lactobacillales</taxon>
        <taxon>Lactobacillaceae</taxon>
        <taxon>Lacticaseibacillus</taxon>
    </lineage>
</organism>
<gene>
    <name evidence="9" type="ORF">ACFQ4P_02195</name>
</gene>
<evidence type="ECO:0000259" key="8">
    <source>
        <dbReference type="Pfam" id="PF00892"/>
    </source>
</evidence>
<feature type="transmembrane region" description="Helical" evidence="7">
    <location>
        <begin position="188"/>
        <end position="207"/>
    </location>
</feature>
<comment type="similarity">
    <text evidence="2">Belongs to the EamA transporter family.</text>
</comment>
<dbReference type="InterPro" id="IPR050638">
    <property type="entry name" value="AA-Vitamin_Transporters"/>
</dbReference>
<keyword evidence="4 7" id="KW-0812">Transmembrane</keyword>
<evidence type="ECO:0000313" key="10">
    <source>
        <dbReference type="Proteomes" id="UP001597196"/>
    </source>
</evidence>
<feature type="transmembrane region" description="Helical" evidence="7">
    <location>
        <begin position="277"/>
        <end position="294"/>
    </location>
</feature>
<feature type="transmembrane region" description="Helical" evidence="7">
    <location>
        <begin position="251"/>
        <end position="271"/>
    </location>
</feature>